<sequence length="326" mass="36034">MGAAVALCVERGWLDYDAPVTKYWPQFGQNGKENILLSDLLSHRAGLPYINQQLTVEDVCNWSRMISLLIAEKPHWNPGSTHGYHGHTIGFLVGELIRYVDPQHRSYGQFVREELDDQCYIGVSDDKVEARVAPLIRKQANNMNSDVINSLDPLAEKTLSCSGAFPLGPYQNSSGIIYNEVQIHRAELPAVNAITNARSVARIYARLMGDINENGKNIERLVSEKTLAQAIENITPVGEPDRTMPTIKTAFGKSGFQVYGEIFNVFGDTVFGHNGFGGSCALAYPPDQLAYAHVCNQLDTSGFVIDQRSIRLLGAIQYALNQSKIC</sequence>
<dbReference type="PANTHER" id="PTHR43319">
    <property type="entry name" value="BETA-LACTAMASE-RELATED"/>
    <property type="match status" value="1"/>
</dbReference>
<dbReference type="Gene3D" id="3.40.710.10">
    <property type="entry name" value="DD-peptidase/beta-lactamase superfamily"/>
    <property type="match status" value="1"/>
</dbReference>
<feature type="domain" description="Beta-lactamase-related" evidence="1">
    <location>
        <begin position="2"/>
        <end position="312"/>
    </location>
</feature>
<evidence type="ECO:0000313" key="4">
    <source>
        <dbReference type="Proteomes" id="UP000663889"/>
    </source>
</evidence>
<dbReference type="InterPro" id="IPR012338">
    <property type="entry name" value="Beta-lactam/transpept-like"/>
</dbReference>
<dbReference type="PANTHER" id="PTHR43319:SF3">
    <property type="entry name" value="BETA-LACTAMASE-RELATED DOMAIN-CONTAINING PROTEIN"/>
    <property type="match status" value="1"/>
</dbReference>
<protein>
    <recommendedName>
        <fullName evidence="1">Beta-lactamase-related domain-containing protein</fullName>
    </recommendedName>
</protein>
<dbReference type="Pfam" id="PF00144">
    <property type="entry name" value="Beta-lactamase"/>
    <property type="match status" value="1"/>
</dbReference>
<dbReference type="SUPFAM" id="SSF56601">
    <property type="entry name" value="beta-lactamase/transpeptidase-like"/>
    <property type="match status" value="1"/>
</dbReference>
<dbReference type="OrthoDB" id="5946976at2759"/>
<dbReference type="Proteomes" id="UP000663889">
    <property type="component" value="Unassembled WGS sequence"/>
</dbReference>
<organism evidence="2 4">
    <name type="scientific">Rotaria sordida</name>
    <dbReference type="NCBI Taxonomy" id="392033"/>
    <lineage>
        <taxon>Eukaryota</taxon>
        <taxon>Metazoa</taxon>
        <taxon>Spiralia</taxon>
        <taxon>Gnathifera</taxon>
        <taxon>Rotifera</taxon>
        <taxon>Eurotatoria</taxon>
        <taxon>Bdelloidea</taxon>
        <taxon>Philodinida</taxon>
        <taxon>Philodinidae</taxon>
        <taxon>Rotaria</taxon>
    </lineage>
</organism>
<name>A0A814S2P9_9BILA</name>
<evidence type="ECO:0000259" key="1">
    <source>
        <dbReference type="Pfam" id="PF00144"/>
    </source>
</evidence>
<dbReference type="AlphaFoldDB" id="A0A814S2P9"/>
<dbReference type="EMBL" id="CAJNOU010001047">
    <property type="protein sequence ID" value="CAF1141254.1"/>
    <property type="molecule type" value="Genomic_DNA"/>
</dbReference>
<dbReference type="InterPro" id="IPR052907">
    <property type="entry name" value="Beta-lactamase/esterase"/>
</dbReference>
<comment type="caution">
    <text evidence="2">The sequence shown here is derived from an EMBL/GenBank/DDBJ whole genome shotgun (WGS) entry which is preliminary data.</text>
</comment>
<accession>A0A814S2P9</accession>
<dbReference type="InterPro" id="IPR001466">
    <property type="entry name" value="Beta-lactam-related"/>
</dbReference>
<reference evidence="2" key="1">
    <citation type="submission" date="2021-02" db="EMBL/GenBank/DDBJ databases">
        <authorList>
            <person name="Nowell W R."/>
        </authorList>
    </citation>
    <scope>NUCLEOTIDE SEQUENCE</scope>
</reference>
<evidence type="ECO:0000313" key="2">
    <source>
        <dbReference type="EMBL" id="CAF1141254.1"/>
    </source>
</evidence>
<evidence type="ECO:0000313" key="3">
    <source>
        <dbReference type="EMBL" id="CAF1204869.1"/>
    </source>
</evidence>
<gene>
    <name evidence="3" type="ORF">RFH988_LOCUS24811</name>
    <name evidence="2" type="ORF">SEV965_LOCUS17943</name>
</gene>
<dbReference type="EMBL" id="CAJNOO010001836">
    <property type="protein sequence ID" value="CAF1204869.1"/>
    <property type="molecule type" value="Genomic_DNA"/>
</dbReference>
<proteinExistence type="predicted"/>
<dbReference type="Proteomes" id="UP000663882">
    <property type="component" value="Unassembled WGS sequence"/>
</dbReference>